<dbReference type="GO" id="GO:0009247">
    <property type="term" value="P:glycolipid biosynthetic process"/>
    <property type="evidence" value="ECO:0007669"/>
    <property type="project" value="TreeGrafter"/>
</dbReference>
<dbReference type="PANTHER" id="PTHR12286">
    <property type="entry name" value="SACCHAROPINE DEHYDROGENASE-LIKE OXIDOREDUCTASE"/>
    <property type="match status" value="1"/>
</dbReference>
<comment type="similarity">
    <text evidence="1">Belongs to the saccharopine dehydrogenase family.</text>
</comment>
<keyword evidence="4" id="KW-1185">Reference proteome</keyword>
<evidence type="ECO:0000313" key="3">
    <source>
        <dbReference type="EMBL" id="KAK7052831.1"/>
    </source>
</evidence>
<reference evidence="3 4" key="1">
    <citation type="submission" date="2024-01" db="EMBL/GenBank/DDBJ databases">
        <title>A draft genome for a cacao thread blight-causing isolate of Paramarasmius palmivorus.</title>
        <authorList>
            <person name="Baruah I.K."/>
            <person name="Bukari Y."/>
            <person name="Amoako-Attah I."/>
            <person name="Meinhardt L.W."/>
            <person name="Bailey B.A."/>
            <person name="Cohen S.P."/>
        </authorList>
    </citation>
    <scope>NUCLEOTIDE SEQUENCE [LARGE SCALE GENOMIC DNA]</scope>
    <source>
        <strain evidence="3 4">GH-12</strain>
    </source>
</reference>
<dbReference type="SUPFAM" id="SSF51735">
    <property type="entry name" value="NAD(P)-binding Rossmann-fold domains"/>
    <property type="match status" value="1"/>
</dbReference>
<dbReference type="Pfam" id="PF03435">
    <property type="entry name" value="Sacchrp_dh_NADP"/>
    <property type="match status" value="1"/>
</dbReference>
<dbReference type="Gene3D" id="3.40.50.720">
    <property type="entry name" value="NAD(P)-binding Rossmann-like Domain"/>
    <property type="match status" value="1"/>
</dbReference>
<comment type="caution">
    <text evidence="3">The sequence shown here is derived from an EMBL/GenBank/DDBJ whole genome shotgun (WGS) entry which is preliminary data.</text>
</comment>
<name>A0AAW0DPW2_9AGAR</name>
<protein>
    <recommendedName>
        <fullName evidence="2">Saccharopine dehydrogenase NADP binding domain-containing protein</fullName>
    </recommendedName>
</protein>
<evidence type="ECO:0000256" key="1">
    <source>
        <dbReference type="ARBA" id="ARBA00038048"/>
    </source>
</evidence>
<dbReference type="Proteomes" id="UP001383192">
    <property type="component" value="Unassembled WGS sequence"/>
</dbReference>
<gene>
    <name evidence="3" type="ORF">VNI00_004150</name>
</gene>
<dbReference type="InterPro" id="IPR005097">
    <property type="entry name" value="Sacchrp_dh_NADP-bd"/>
</dbReference>
<sequence>MSKLADLVILGATGTTGRQATRFLAAHPEHSKRWTLALAARSKEKLEKMASELSLPQSIRLVVINADDEAAVTELVKQTRVVLNTVGPYAKYGTTVVKACVYNGIHYVDLSGDTFRIRQLIQEYHSEATKTGSIIVNACGFYSLPSDISVYIANKTLRSVNPSLETARSITAITAKGILSSATLESMILVQKLPETVKRDMEREYCLSPSGRTIIGGGGSTGKPSRAIVHRSWGLFEQAASLGKSYSTRYGPSLVYEECLETGGTWSALALSAFIGLFSWSLGILPLRWLLRKVVPGDGSITDKQLEGGHFRSVNVTTSAPTSSHPEGVKVTVTFTGRGDPGYLLSSIFMAECALVLLDTESLSDLAKQGGILTPATAGGDELVKRLQENERLSLVCEMGNRNIESRKSL</sequence>
<dbReference type="GO" id="GO:0005811">
    <property type="term" value="C:lipid droplet"/>
    <property type="evidence" value="ECO:0007669"/>
    <property type="project" value="TreeGrafter"/>
</dbReference>
<organism evidence="3 4">
    <name type="scientific">Paramarasmius palmivorus</name>
    <dbReference type="NCBI Taxonomy" id="297713"/>
    <lineage>
        <taxon>Eukaryota</taxon>
        <taxon>Fungi</taxon>
        <taxon>Dikarya</taxon>
        <taxon>Basidiomycota</taxon>
        <taxon>Agaricomycotina</taxon>
        <taxon>Agaricomycetes</taxon>
        <taxon>Agaricomycetidae</taxon>
        <taxon>Agaricales</taxon>
        <taxon>Marasmiineae</taxon>
        <taxon>Marasmiaceae</taxon>
        <taxon>Paramarasmius</taxon>
    </lineage>
</organism>
<dbReference type="InterPro" id="IPR036291">
    <property type="entry name" value="NAD(P)-bd_dom_sf"/>
</dbReference>
<proteinExistence type="inferred from homology"/>
<feature type="domain" description="Saccharopine dehydrogenase NADP binding" evidence="2">
    <location>
        <begin position="8"/>
        <end position="136"/>
    </location>
</feature>
<evidence type="ECO:0000259" key="2">
    <source>
        <dbReference type="Pfam" id="PF03435"/>
    </source>
</evidence>
<dbReference type="GO" id="GO:0005739">
    <property type="term" value="C:mitochondrion"/>
    <property type="evidence" value="ECO:0007669"/>
    <property type="project" value="TreeGrafter"/>
</dbReference>
<evidence type="ECO:0000313" key="4">
    <source>
        <dbReference type="Proteomes" id="UP001383192"/>
    </source>
</evidence>
<dbReference type="AlphaFoldDB" id="A0AAW0DPW2"/>
<dbReference type="EMBL" id="JAYKXP010000011">
    <property type="protein sequence ID" value="KAK7052831.1"/>
    <property type="molecule type" value="Genomic_DNA"/>
</dbReference>
<dbReference type="InterPro" id="IPR051276">
    <property type="entry name" value="Saccharopine_DH-like_oxidrdct"/>
</dbReference>
<accession>A0AAW0DPW2</accession>
<dbReference type="GO" id="GO:0005886">
    <property type="term" value="C:plasma membrane"/>
    <property type="evidence" value="ECO:0007669"/>
    <property type="project" value="TreeGrafter"/>
</dbReference>
<dbReference type="PANTHER" id="PTHR12286:SF5">
    <property type="entry name" value="SACCHAROPINE DEHYDROGENASE-LIKE OXIDOREDUCTASE"/>
    <property type="match status" value="1"/>
</dbReference>